<keyword evidence="3" id="KW-1185">Reference proteome</keyword>
<accession>A0A9P4XNL7</accession>
<protein>
    <submittedName>
        <fullName evidence="2">Uncharacterized protein</fullName>
    </submittedName>
</protein>
<evidence type="ECO:0000256" key="1">
    <source>
        <dbReference type="SAM" id="MobiDB-lite"/>
    </source>
</evidence>
<comment type="caution">
    <text evidence="2">The sequence shown here is derived from an EMBL/GenBank/DDBJ whole genome shotgun (WGS) entry which is preliminary data.</text>
</comment>
<proteinExistence type="predicted"/>
<organism evidence="2 3">
    <name type="scientific">Trichoderma lentiforme</name>
    <dbReference type="NCBI Taxonomy" id="1567552"/>
    <lineage>
        <taxon>Eukaryota</taxon>
        <taxon>Fungi</taxon>
        <taxon>Dikarya</taxon>
        <taxon>Ascomycota</taxon>
        <taxon>Pezizomycotina</taxon>
        <taxon>Sordariomycetes</taxon>
        <taxon>Hypocreomycetidae</taxon>
        <taxon>Hypocreales</taxon>
        <taxon>Hypocreaceae</taxon>
        <taxon>Trichoderma</taxon>
    </lineage>
</organism>
<evidence type="ECO:0000313" key="3">
    <source>
        <dbReference type="Proteomes" id="UP000801864"/>
    </source>
</evidence>
<dbReference type="Proteomes" id="UP000801864">
    <property type="component" value="Unassembled WGS sequence"/>
</dbReference>
<dbReference type="EMBL" id="QLNT01000002">
    <property type="protein sequence ID" value="KAF3075883.1"/>
    <property type="molecule type" value="Genomic_DNA"/>
</dbReference>
<dbReference type="AlphaFoldDB" id="A0A9P4XNL7"/>
<sequence length="142" mass="15517">MNEKWTNSSRGAYVVGRVNLLLLPEAANEGDFLGHWASTYYEDVRTDTGQAGGEEHQSNAETTADGGSSEATIDLLANWKTLYIRAKELNSGCNVEQTGSLENFAIFRSKFSDVMGFEGISPSHLSITPLPLQSHARFDTSL</sequence>
<evidence type="ECO:0000313" key="2">
    <source>
        <dbReference type="EMBL" id="KAF3075883.1"/>
    </source>
</evidence>
<reference evidence="2 3" key="1">
    <citation type="submission" date="2018-06" db="EMBL/GenBank/DDBJ databases">
        <title>Genome analysis of cellulolytic fungus Trichoderma lentiforme CFAM-422.</title>
        <authorList>
            <person name="Steindorff A.S."/>
            <person name="Formighieri E.F."/>
            <person name="Midorikawa G.E.O."/>
            <person name="Tamietti M.S."/>
            <person name="Ramos E.Z."/>
            <person name="Silva A.S."/>
            <person name="Bon E.P.S."/>
            <person name="Mendes T.D."/>
            <person name="Damaso M.C.T."/>
            <person name="Favaro L.C.L."/>
        </authorList>
    </citation>
    <scope>NUCLEOTIDE SEQUENCE [LARGE SCALE GENOMIC DNA]</scope>
    <source>
        <strain evidence="2 3">CFAM-422</strain>
    </source>
</reference>
<feature type="region of interest" description="Disordered" evidence="1">
    <location>
        <begin position="48"/>
        <end position="67"/>
    </location>
</feature>
<gene>
    <name evidence="2" type="ORF">CFAM422_001612</name>
</gene>
<name>A0A9P4XNL7_9HYPO</name>